<protein>
    <submittedName>
        <fullName evidence="2">AAEL017119-PA</fullName>
    </submittedName>
</protein>
<dbReference type="AlphaFoldDB" id="J9HYL8"/>
<sequence>MAQQTSLVIPSYSSNRLPSSSCGSSSVDDALGGGEPSEVTAVECYGMKAGGKRRRGFLLSGVSSWLGLLSTRGRLVTWLTIDNRKRWLDACPTCMLYMATNRSGVSDLPIDCEKRGIECSCAVNHGYATQNEQYLHFIFSHND</sequence>
<name>J9HYL8_AEDAE</name>
<reference evidence="2" key="3">
    <citation type="submission" date="2012-09" db="EMBL/GenBank/DDBJ databases">
        <authorList>
            <consortium name="VectorBase"/>
        </authorList>
    </citation>
    <scope>NUCLEOTIDE SEQUENCE</scope>
    <source>
        <strain evidence="2">Liverpool</strain>
    </source>
</reference>
<dbReference type="EMBL" id="CH477336">
    <property type="protein sequence ID" value="EJY57580.1"/>
    <property type="molecule type" value="Genomic_DNA"/>
</dbReference>
<dbReference type="HOGENOM" id="CLU_1807786_0_0_1"/>
<dbReference type="PaxDb" id="7159-AAEL017119-PA"/>
<evidence type="ECO:0000256" key="1">
    <source>
        <dbReference type="SAM" id="MobiDB-lite"/>
    </source>
</evidence>
<dbReference type="Proteomes" id="UP000682892">
    <property type="component" value="Chromosome 2"/>
</dbReference>
<reference evidence="2" key="1">
    <citation type="submission" date="2005-10" db="EMBL/GenBank/DDBJ databases">
        <authorList>
            <person name="Loftus B.J."/>
            <person name="Nene V.M."/>
            <person name="Hannick L.I."/>
            <person name="Bidwell S."/>
            <person name="Haas B."/>
            <person name="Amedeo P."/>
            <person name="Orvis J."/>
            <person name="Wortman J.R."/>
            <person name="White O.R."/>
            <person name="Salzberg S."/>
            <person name="Shumway M."/>
            <person name="Koo H."/>
            <person name="Zhao Y."/>
            <person name="Holmes M."/>
            <person name="Miller J."/>
            <person name="Schatz M."/>
            <person name="Pop M."/>
            <person name="Pai G."/>
            <person name="Utterback T."/>
            <person name="Rogers Y.-H."/>
            <person name="Kravitz S."/>
            <person name="Fraser C.M."/>
        </authorList>
    </citation>
    <scope>NUCLEOTIDE SEQUENCE</scope>
    <source>
        <strain evidence="2">Liverpool</strain>
    </source>
</reference>
<organism evidence="2 3">
    <name type="scientific">Aedes aegypti</name>
    <name type="common">Yellowfever mosquito</name>
    <name type="synonym">Culex aegypti</name>
    <dbReference type="NCBI Taxonomy" id="7159"/>
    <lineage>
        <taxon>Eukaryota</taxon>
        <taxon>Metazoa</taxon>
        <taxon>Ecdysozoa</taxon>
        <taxon>Arthropoda</taxon>
        <taxon>Hexapoda</taxon>
        <taxon>Insecta</taxon>
        <taxon>Pterygota</taxon>
        <taxon>Neoptera</taxon>
        <taxon>Endopterygota</taxon>
        <taxon>Diptera</taxon>
        <taxon>Nematocera</taxon>
        <taxon>Culicoidea</taxon>
        <taxon>Culicidae</taxon>
        <taxon>Culicinae</taxon>
        <taxon>Aedini</taxon>
        <taxon>Aedes</taxon>
        <taxon>Stegomyia</taxon>
    </lineage>
</organism>
<gene>
    <name evidence="2" type="ORF">AaeL_AAEL017119</name>
</gene>
<reference evidence="2" key="2">
    <citation type="journal article" date="2007" name="Science">
        <title>Genome sequence of Aedes aegypti, a major arbovirus vector.</title>
        <authorList>
            <person name="Nene V."/>
            <person name="Wortman J.R."/>
            <person name="Lawson D."/>
            <person name="Haas B."/>
            <person name="Kodira C."/>
            <person name="Tu Z.J."/>
            <person name="Loftus B."/>
            <person name="Xi Z."/>
            <person name="Megy K."/>
            <person name="Grabherr M."/>
            <person name="Ren Q."/>
            <person name="Zdobnov E.M."/>
            <person name="Lobo N.F."/>
            <person name="Campbell K.S."/>
            <person name="Brown S.E."/>
            <person name="Bonaldo M.F."/>
            <person name="Zhu J."/>
            <person name="Sinkins S.P."/>
            <person name="Hogenkamp D.G."/>
            <person name="Amedeo P."/>
            <person name="Arensburger P."/>
            <person name="Atkinson P.W."/>
            <person name="Bidwell S."/>
            <person name="Biedler J."/>
            <person name="Birney E."/>
            <person name="Bruggner R.V."/>
            <person name="Costas J."/>
            <person name="Coy M.R."/>
            <person name="Crabtree J."/>
            <person name="Crawford M."/>
            <person name="Debruyn B."/>
            <person name="Decaprio D."/>
            <person name="Eiglmeier K."/>
            <person name="Eisenstadt E."/>
            <person name="El-Dorry H."/>
            <person name="Gelbart W.M."/>
            <person name="Gomes S.L."/>
            <person name="Hammond M."/>
            <person name="Hannick L.I."/>
            <person name="Hogan J.R."/>
            <person name="Holmes M.H."/>
            <person name="Jaffe D."/>
            <person name="Johnston J.S."/>
            <person name="Kennedy R.C."/>
            <person name="Koo H."/>
            <person name="Kravitz S."/>
            <person name="Kriventseva E.V."/>
            <person name="Kulp D."/>
            <person name="Labutti K."/>
            <person name="Lee E."/>
            <person name="Li S."/>
            <person name="Lovin D.D."/>
            <person name="Mao C."/>
            <person name="Mauceli E."/>
            <person name="Menck C.F."/>
            <person name="Miller J.R."/>
            <person name="Montgomery P."/>
            <person name="Mori A."/>
            <person name="Nascimento A.L."/>
            <person name="Naveira H.F."/>
            <person name="Nusbaum C."/>
            <person name="O'leary S."/>
            <person name="Orvis J."/>
            <person name="Pertea M."/>
            <person name="Quesneville H."/>
            <person name="Reidenbach K.R."/>
            <person name="Rogers Y.H."/>
            <person name="Roth C.W."/>
            <person name="Schneider J.R."/>
            <person name="Schatz M."/>
            <person name="Shumway M."/>
            <person name="Stanke M."/>
            <person name="Stinson E.O."/>
            <person name="Tubio J.M."/>
            <person name="Vanzee J.P."/>
            <person name="Verjovski-Almeida S."/>
            <person name="Werner D."/>
            <person name="White O."/>
            <person name="Wyder S."/>
            <person name="Zeng Q."/>
            <person name="Zhao Q."/>
            <person name="Zhao Y."/>
            <person name="Hill C.A."/>
            <person name="Raikhel A.S."/>
            <person name="Soares M.B."/>
            <person name="Knudson D.L."/>
            <person name="Lee N.H."/>
            <person name="Galagan J."/>
            <person name="Salzberg S.L."/>
            <person name="Paulsen I.T."/>
            <person name="Dimopoulos G."/>
            <person name="Collins F.H."/>
            <person name="Birren B."/>
            <person name="Fraser-Liggett C.M."/>
            <person name="Severson D.W."/>
        </authorList>
    </citation>
    <scope>NUCLEOTIDE SEQUENCE [LARGE SCALE GENOMIC DNA]</scope>
    <source>
        <strain evidence="2">Liverpool</strain>
    </source>
</reference>
<accession>J9HYL8</accession>
<proteinExistence type="predicted"/>
<feature type="region of interest" description="Disordered" evidence="1">
    <location>
        <begin position="1"/>
        <end position="34"/>
    </location>
</feature>
<evidence type="ECO:0000313" key="2">
    <source>
        <dbReference type="EMBL" id="EJY57580.1"/>
    </source>
</evidence>
<feature type="compositionally biased region" description="Low complexity" evidence="1">
    <location>
        <begin position="11"/>
        <end position="26"/>
    </location>
</feature>
<evidence type="ECO:0000313" key="3">
    <source>
        <dbReference type="Proteomes" id="UP000682892"/>
    </source>
</evidence>